<organism evidence="3 4">
    <name type="scientific">Lithohypha guttulata</name>
    <dbReference type="NCBI Taxonomy" id="1690604"/>
    <lineage>
        <taxon>Eukaryota</taxon>
        <taxon>Fungi</taxon>
        <taxon>Dikarya</taxon>
        <taxon>Ascomycota</taxon>
        <taxon>Pezizomycotina</taxon>
        <taxon>Eurotiomycetes</taxon>
        <taxon>Chaetothyriomycetidae</taxon>
        <taxon>Chaetothyriales</taxon>
        <taxon>Trichomeriaceae</taxon>
        <taxon>Lithohypha</taxon>
    </lineage>
</organism>
<feature type="compositionally biased region" description="Basic and acidic residues" evidence="1">
    <location>
        <begin position="31"/>
        <end position="45"/>
    </location>
</feature>
<feature type="compositionally biased region" description="Polar residues" evidence="1">
    <location>
        <begin position="303"/>
        <end position="323"/>
    </location>
</feature>
<dbReference type="InterPro" id="IPR058933">
    <property type="entry name" value="YMC020W-like_ab_hydrolase"/>
</dbReference>
<accession>A0AAN7Y6D7</accession>
<feature type="compositionally biased region" description="Low complexity" evidence="1">
    <location>
        <begin position="203"/>
        <end position="218"/>
    </location>
</feature>
<evidence type="ECO:0000313" key="3">
    <source>
        <dbReference type="EMBL" id="KAK5085181.1"/>
    </source>
</evidence>
<dbReference type="PANTHER" id="PTHR47349">
    <property type="entry name" value="CHROMOSOME 8, WHOLE GENOME SHOTGUN SEQUENCE"/>
    <property type="match status" value="1"/>
</dbReference>
<feature type="compositionally biased region" description="Polar residues" evidence="1">
    <location>
        <begin position="124"/>
        <end position="136"/>
    </location>
</feature>
<comment type="caution">
    <text evidence="3">The sequence shown here is derived from an EMBL/GenBank/DDBJ whole genome shotgun (WGS) entry which is preliminary data.</text>
</comment>
<dbReference type="Proteomes" id="UP001309876">
    <property type="component" value="Unassembled WGS sequence"/>
</dbReference>
<protein>
    <recommendedName>
        <fullName evidence="2">YMC020W-like alpha/beta hydrolase domain-containing protein</fullName>
    </recommendedName>
</protein>
<reference evidence="3 4" key="1">
    <citation type="submission" date="2023-08" db="EMBL/GenBank/DDBJ databases">
        <title>Black Yeasts Isolated from many extreme environments.</title>
        <authorList>
            <person name="Coleine C."/>
            <person name="Stajich J.E."/>
            <person name="Selbmann L."/>
        </authorList>
    </citation>
    <scope>NUCLEOTIDE SEQUENCE [LARGE SCALE GENOMIC DNA]</scope>
    <source>
        <strain evidence="3 4">CCFEE 5910</strain>
    </source>
</reference>
<proteinExistence type="predicted"/>
<sequence length="744" mass="80791">MATKDHAVPEGMQPLKEEPASKPATNPEVKVVPEPRTKSKGKQETAAETSSSLSKNKDKPPTSDTKMPATESTTIAPVSWIGWLAGGNDPQIEPSQTASLQNDQEIVQPNPFNASSLKVKPQTEEVSQPQSDSIQPAQPGPSGLDKNQVQSSTSAQRRSWLPLWNNASAAQSAPNIVSPLKDVKAQPLPDTTPSLATAVVQGPEPAESSSATTTTKSSIPPPQPSNAGKSSAWVFWSRDKGAETQSLKDAPREGELAVANTESENKPRRTSIDMQKPAKRTSVGSSSSKENSTLQKDKKVRPNTKTSSDLKQTDSGAVVQTTKAENKEASATAIAPADAETSKPATVVPAKKTYEHLLLPSLYDTLKLPEDPSLLERLTRLFYTSDEPELKHLNLVKDPPRIKNALAIGVHGYFPAPLIQSVLGRPTGTSIKFADMAAKSIKRYTKAKGYECNIKTAALEGEGKILERLDLLWKLLLNWIEEIRKSDFVMVSCHSQGVPVAVMLVAKLIHFGCISSNARVGICAMAGVNMGPFAEFKSRWISGSAGELFEFADPSSKVSTDYLAALDEVLKFGARLTLTGSIDDQLVSMESSMFAPVSHPHIFRAVSIDSRLHAPSFISHLVALALKLRNVGIQDHGLIKEFLYTGEGHSRIYEDDAIYDLAVAFALNTTSMPGVHITKRNIDSSGSNPYILPFAMRGILEEDFVKSDLQQEASELLKEFDDWKPQTKALKDVKFRLEGIRSKL</sequence>
<dbReference type="AlphaFoldDB" id="A0AAN7Y6D7"/>
<keyword evidence="4" id="KW-1185">Reference proteome</keyword>
<feature type="compositionally biased region" description="Polar residues" evidence="1">
    <location>
        <begin position="93"/>
        <end position="116"/>
    </location>
</feature>
<dbReference type="PANTHER" id="PTHR47349:SF1">
    <property type="entry name" value="AER328WP"/>
    <property type="match status" value="1"/>
</dbReference>
<feature type="domain" description="YMC020W-like alpha/beta hydrolase" evidence="2">
    <location>
        <begin position="359"/>
        <end position="703"/>
    </location>
</feature>
<name>A0AAN7Y6D7_9EURO</name>
<gene>
    <name evidence="3" type="ORF">LTR05_004460</name>
</gene>
<dbReference type="EMBL" id="JAVRRJ010000004">
    <property type="protein sequence ID" value="KAK5085181.1"/>
    <property type="molecule type" value="Genomic_DNA"/>
</dbReference>
<evidence type="ECO:0000256" key="1">
    <source>
        <dbReference type="SAM" id="MobiDB-lite"/>
    </source>
</evidence>
<feature type="region of interest" description="Disordered" evidence="1">
    <location>
        <begin position="181"/>
        <end position="345"/>
    </location>
</feature>
<dbReference type="Pfam" id="PF26147">
    <property type="entry name" value="AB_HYDROLASE_YMC0-YMC35"/>
    <property type="match status" value="1"/>
</dbReference>
<feature type="compositionally biased region" description="Polar residues" evidence="1">
    <location>
        <begin position="145"/>
        <end position="157"/>
    </location>
</feature>
<dbReference type="InterPro" id="IPR058934">
    <property type="entry name" value="YMC020W-like"/>
</dbReference>
<evidence type="ECO:0000313" key="4">
    <source>
        <dbReference type="Proteomes" id="UP001309876"/>
    </source>
</evidence>
<evidence type="ECO:0000259" key="2">
    <source>
        <dbReference type="Pfam" id="PF26147"/>
    </source>
</evidence>
<feature type="compositionally biased region" description="Polar residues" evidence="1">
    <location>
        <begin position="62"/>
        <end position="76"/>
    </location>
</feature>
<feature type="compositionally biased region" description="Polar residues" evidence="1">
    <location>
        <begin position="282"/>
        <end position="294"/>
    </location>
</feature>
<feature type="region of interest" description="Disordered" evidence="1">
    <location>
        <begin position="1"/>
        <end position="166"/>
    </location>
</feature>